<dbReference type="KEGG" id="vg:70080908"/>
<evidence type="ECO:0000256" key="1">
    <source>
        <dbReference type="SAM" id="Phobius"/>
    </source>
</evidence>
<dbReference type="EMBL" id="MH976515">
    <property type="protein sequence ID" value="AYR03260.1"/>
    <property type="molecule type" value="Genomic_DNA"/>
</dbReference>
<reference evidence="2 3" key="1">
    <citation type="submission" date="2018-09" db="EMBL/GenBank/DDBJ databases">
        <authorList>
            <person name="Amanuel B.M."/>
            <person name="Anspach C.J."/>
            <person name="Chiquito R.J."/>
            <person name="Gales J.M."/>
            <person name="Hall T."/>
            <person name="Hotaki K."/>
            <person name="Lozano B."/>
            <person name="Mugisha B."/>
            <person name="Fogarty M.P."/>
            <person name="Leadon S.A."/>
            <person name="Molloy S.D."/>
            <person name="Garlena R.A."/>
            <person name="Russell D.A."/>
            <person name="Pope W.H."/>
            <person name="Jacobs-Sera D."/>
            <person name="Hatfull G.F."/>
        </authorList>
    </citation>
    <scope>NUCLEOTIDE SEQUENCE [LARGE SCALE GENOMIC DNA]</scope>
</reference>
<keyword evidence="1" id="KW-0812">Transmembrane</keyword>
<gene>
    <name evidence="2" type="primary">125</name>
    <name evidence="2" type="ORF">SEA_OCTOBIEN14_125</name>
</gene>
<organism evidence="2 3">
    <name type="scientific">Gordonia phage Octobien14</name>
    <dbReference type="NCBI Taxonomy" id="2483673"/>
    <lineage>
        <taxon>Viruses</taxon>
        <taxon>Duplodnaviria</taxon>
        <taxon>Heunggongvirae</taxon>
        <taxon>Uroviricota</taxon>
        <taxon>Caudoviricetes</taxon>
        <taxon>Deeyouvirinae</taxon>
        <taxon>Octobienvirus</taxon>
        <taxon>Octobienvirus octobien14</taxon>
    </lineage>
</organism>
<dbReference type="RefSeq" id="YP_010246364.1">
    <property type="nucleotide sequence ID" value="NC_060134.1"/>
</dbReference>
<keyword evidence="1" id="KW-0472">Membrane</keyword>
<protein>
    <submittedName>
        <fullName evidence="2">Uncharacterized protein</fullName>
    </submittedName>
</protein>
<evidence type="ECO:0000313" key="2">
    <source>
        <dbReference type="EMBL" id="AYR03260.1"/>
    </source>
</evidence>
<evidence type="ECO:0000313" key="3">
    <source>
        <dbReference type="Proteomes" id="UP000280547"/>
    </source>
</evidence>
<proteinExistence type="predicted"/>
<dbReference type="Pfam" id="PF24202">
    <property type="entry name" value="DUF7427"/>
    <property type="match status" value="1"/>
</dbReference>
<dbReference type="Proteomes" id="UP000280547">
    <property type="component" value="Segment"/>
</dbReference>
<name>A0A3G3M9S4_9CAUD</name>
<keyword evidence="1" id="KW-1133">Transmembrane helix</keyword>
<dbReference type="InterPro" id="IPR055850">
    <property type="entry name" value="DUF7427"/>
</dbReference>
<sequence length="80" mass="8821">MRRHLTAKRGWMALALSVLVYEVAAPEGELLSEGVDRALLSNRKSVRAAAWAGITVTALHLLNVLPVWCDPYALLARVRI</sequence>
<keyword evidence="3" id="KW-1185">Reference proteome</keyword>
<accession>A0A3G3M9S4</accession>
<dbReference type="GeneID" id="70080908"/>
<feature type="transmembrane region" description="Helical" evidence="1">
    <location>
        <begin position="48"/>
        <end position="69"/>
    </location>
</feature>